<evidence type="ECO:0000256" key="1">
    <source>
        <dbReference type="SAM" id="MobiDB-lite"/>
    </source>
</evidence>
<feature type="region of interest" description="Disordered" evidence="1">
    <location>
        <begin position="273"/>
        <end position="347"/>
    </location>
</feature>
<reference evidence="2 3" key="1">
    <citation type="journal article" date="2003" name="Nature">
        <title>The genome sequence of the filamentous fungus Neurospora crassa.</title>
        <authorList>
            <person name="Galagan J.E."/>
            <person name="Calvo S.E."/>
            <person name="Borkovich K.A."/>
            <person name="Selker E.U."/>
            <person name="Read N.D."/>
            <person name="Jaffe D."/>
            <person name="FitzHugh W."/>
            <person name="Ma L.J."/>
            <person name="Smirnov S."/>
            <person name="Purcell S."/>
            <person name="Rehman B."/>
            <person name="Elkins T."/>
            <person name="Engels R."/>
            <person name="Wang S."/>
            <person name="Nielsen C.B."/>
            <person name="Butler J."/>
            <person name="Endrizzi M."/>
            <person name="Qui D."/>
            <person name="Ianakiev P."/>
            <person name="Bell-Pedersen D."/>
            <person name="Nelson M.A."/>
            <person name="Werner-Washburne M."/>
            <person name="Selitrennikoff C.P."/>
            <person name="Kinsey J.A."/>
            <person name="Braun E.L."/>
            <person name="Zelter A."/>
            <person name="Schulte U."/>
            <person name="Kothe G.O."/>
            <person name="Jedd G."/>
            <person name="Mewes W."/>
            <person name="Staben C."/>
            <person name="Marcotte E."/>
            <person name="Greenberg D."/>
            <person name="Roy A."/>
            <person name="Foley K."/>
            <person name="Naylor J."/>
            <person name="Stange-Thomann N."/>
            <person name="Barrett R."/>
            <person name="Gnerre S."/>
            <person name="Kamal M."/>
            <person name="Kamvysselis M."/>
            <person name="Mauceli E."/>
            <person name="Bielke C."/>
            <person name="Rudd S."/>
            <person name="Frishman D."/>
            <person name="Krystofova S."/>
            <person name="Rasmussen C."/>
            <person name="Metzenberg R.L."/>
            <person name="Perkins D.D."/>
            <person name="Kroken S."/>
            <person name="Cogoni C."/>
            <person name="Macino G."/>
            <person name="Catcheside D."/>
            <person name="Li W."/>
            <person name="Pratt R.J."/>
            <person name="Osmani S.A."/>
            <person name="DeSouza C.P."/>
            <person name="Glass L."/>
            <person name="Orbach M.J."/>
            <person name="Berglund J.A."/>
            <person name="Voelker R."/>
            <person name="Yarden O."/>
            <person name="Plamann M."/>
            <person name="Seiler S."/>
            <person name="Dunlap J."/>
            <person name="Radford A."/>
            <person name="Aramayo R."/>
            <person name="Natvig D.O."/>
            <person name="Alex L.A."/>
            <person name="Mannhaupt G."/>
            <person name="Ebbole D.J."/>
            <person name="Freitag M."/>
            <person name="Paulsen I."/>
            <person name="Sachs M.S."/>
            <person name="Lander E.S."/>
            <person name="Nusbaum C."/>
            <person name="Birren B."/>
        </authorList>
    </citation>
    <scope>NUCLEOTIDE SEQUENCE [LARGE SCALE GENOMIC DNA]</scope>
    <source>
        <strain evidence="3">ATCC 24698 / 74-OR23-1A / CBS 708.71 / DSM 1257 / FGSC 987</strain>
    </source>
</reference>
<dbReference type="InParanoid" id="Q1K5N0"/>
<dbReference type="EMBL" id="CM002241">
    <property type="protein sequence ID" value="EAA27856.1"/>
    <property type="molecule type" value="Genomic_DNA"/>
</dbReference>
<dbReference type="RefSeq" id="XP_957092.1">
    <property type="nucleotide sequence ID" value="XM_951999.1"/>
</dbReference>
<protein>
    <submittedName>
        <fullName evidence="2">Uncharacterized protein</fullName>
    </submittedName>
</protein>
<dbReference type="PaxDb" id="5141-EFNCRP00000001363"/>
<feature type="region of interest" description="Disordered" evidence="1">
    <location>
        <begin position="1"/>
        <end position="23"/>
    </location>
</feature>
<dbReference type="VEuPathDB" id="FungiDB:NCU05106"/>
<feature type="compositionally biased region" description="Basic and acidic residues" evidence="1">
    <location>
        <begin position="8"/>
        <end position="23"/>
    </location>
</feature>
<sequence length="427" mass="47631">MQSLFPEPRNEERNSGKRDWIARRAQPRPEHVELFIFIPFVGDQMSRNQVITRAEAAQCRPIATPIDISLGLFVSASCVEENELKGAYSVVFRQMSPGTSDHGEVYKMGWNQPFASDEHAANSLAIAQAISIADTRLRAIAAGSQGKFLGNVRVQIFTTSNPALRHIINQAEIRGPRQALHTRVSSLVHQEVQKLADIPGMRVELVLYWVPANSGVTRQKEAGKIAMKCRKNGKSMFFVNDEERPSEDLPKSVSLLVRDVLILERLRINKERRANGMASSATTTLRKATRATAAPAMNQKGPALSSPETPKTQLQEPHPDRSEPRDPSPALDGQALTTEGEEQADEGCHDPLEEQALVDRQLLIETHEHNIRYCRERVLPGRSTYRTQQLWENAAEACCFALEELVPGHPLTRVPPRSLLSYIFSSP</sequence>
<dbReference type="OrthoDB" id="10338491at2759"/>
<dbReference type="AlphaFoldDB" id="Q1K5N0"/>
<keyword evidence="3" id="KW-1185">Reference proteome</keyword>
<feature type="compositionally biased region" description="Basic and acidic residues" evidence="1">
    <location>
        <begin position="317"/>
        <end position="326"/>
    </location>
</feature>
<feature type="compositionally biased region" description="Low complexity" evidence="1">
    <location>
        <begin position="278"/>
        <end position="296"/>
    </location>
</feature>
<dbReference type="GeneID" id="3873239"/>
<name>Q1K5N0_NEUCR</name>
<proteinExistence type="predicted"/>
<gene>
    <name evidence="2" type="ORF">NCU05106</name>
</gene>
<feature type="compositionally biased region" description="Polar residues" evidence="1">
    <location>
        <begin position="306"/>
        <end position="315"/>
    </location>
</feature>
<accession>Q1K5N0</accession>
<dbReference type="HOGENOM" id="CLU_642653_0_0_1"/>
<dbReference type="Proteomes" id="UP000001805">
    <property type="component" value="Chromosome 5, Linkage Group VI"/>
</dbReference>
<dbReference type="KEGG" id="ncr:NCU05106"/>
<evidence type="ECO:0000313" key="3">
    <source>
        <dbReference type="Proteomes" id="UP000001805"/>
    </source>
</evidence>
<evidence type="ECO:0000313" key="2">
    <source>
        <dbReference type="EMBL" id="EAA27856.1"/>
    </source>
</evidence>
<organism evidence="2 3">
    <name type="scientific">Neurospora crassa (strain ATCC 24698 / 74-OR23-1A / CBS 708.71 / DSM 1257 / FGSC 987)</name>
    <dbReference type="NCBI Taxonomy" id="367110"/>
    <lineage>
        <taxon>Eukaryota</taxon>
        <taxon>Fungi</taxon>
        <taxon>Dikarya</taxon>
        <taxon>Ascomycota</taxon>
        <taxon>Pezizomycotina</taxon>
        <taxon>Sordariomycetes</taxon>
        <taxon>Sordariomycetidae</taxon>
        <taxon>Sordariales</taxon>
        <taxon>Sordariaceae</taxon>
        <taxon>Neurospora</taxon>
    </lineage>
</organism>